<evidence type="ECO:0000256" key="2">
    <source>
        <dbReference type="SAM" id="MobiDB-lite"/>
    </source>
</evidence>
<proteinExistence type="predicted"/>
<evidence type="ECO:0000256" key="3">
    <source>
        <dbReference type="SAM" id="Phobius"/>
    </source>
</evidence>
<dbReference type="KEGG" id="pnp:IJ22_09770"/>
<dbReference type="RefSeq" id="WP_062407640.1">
    <property type="nucleotide sequence ID" value="NZ_BJCS01000006.1"/>
</dbReference>
<dbReference type="OrthoDB" id="5381491at2"/>
<evidence type="ECO:0000256" key="1">
    <source>
        <dbReference type="SAM" id="Coils"/>
    </source>
</evidence>
<keyword evidence="3" id="KW-0812">Transmembrane</keyword>
<protein>
    <recommendedName>
        <fullName evidence="4">DUF4349 domain-containing protein</fullName>
    </recommendedName>
</protein>
<dbReference type="InterPro" id="IPR025645">
    <property type="entry name" value="DUF4349"/>
</dbReference>
<organism evidence="5 6">
    <name type="scientific">Paenibacillus naphthalenovorans</name>
    <dbReference type="NCBI Taxonomy" id="162209"/>
    <lineage>
        <taxon>Bacteria</taxon>
        <taxon>Bacillati</taxon>
        <taxon>Bacillota</taxon>
        <taxon>Bacilli</taxon>
        <taxon>Bacillales</taxon>
        <taxon>Paenibacillaceae</taxon>
        <taxon>Paenibacillus</taxon>
    </lineage>
</organism>
<keyword evidence="3" id="KW-1133">Transmembrane helix</keyword>
<dbReference type="EMBL" id="CP013652">
    <property type="protein sequence ID" value="ALS21359.1"/>
    <property type="molecule type" value="Genomic_DNA"/>
</dbReference>
<feature type="region of interest" description="Disordered" evidence="2">
    <location>
        <begin position="43"/>
        <end position="88"/>
    </location>
</feature>
<feature type="coiled-coil region" evidence="1">
    <location>
        <begin position="207"/>
        <end position="241"/>
    </location>
</feature>
<dbReference type="STRING" id="162209.IJ22_09770"/>
<dbReference type="Pfam" id="PF14257">
    <property type="entry name" value="DUF4349"/>
    <property type="match status" value="1"/>
</dbReference>
<dbReference type="AlphaFoldDB" id="A0A0U2MUY5"/>
<evidence type="ECO:0000313" key="5">
    <source>
        <dbReference type="EMBL" id="ALS21359.1"/>
    </source>
</evidence>
<evidence type="ECO:0000313" key="6">
    <source>
        <dbReference type="Proteomes" id="UP000061660"/>
    </source>
</evidence>
<dbReference type="PATRIC" id="fig|162209.4.peg.1041"/>
<keyword evidence="3" id="KW-0472">Membrane</keyword>
<keyword evidence="6" id="KW-1185">Reference proteome</keyword>
<keyword evidence="1" id="KW-0175">Coiled coil</keyword>
<name>A0A0U2MUY5_9BACL</name>
<dbReference type="Proteomes" id="UP000061660">
    <property type="component" value="Chromosome"/>
</dbReference>
<reference evidence="6" key="1">
    <citation type="submission" date="2015-12" db="EMBL/GenBank/DDBJ databases">
        <title>Complete genome sequences of two moderately thermophilic Paenibacillus species.</title>
        <authorList>
            <person name="Butler R.III."/>
            <person name="Wang J."/>
            <person name="Stark B.C."/>
            <person name="Pombert J.-F."/>
        </authorList>
    </citation>
    <scope>NUCLEOTIDE SEQUENCE [LARGE SCALE GENOMIC DNA]</scope>
    <source>
        <strain evidence="6">32O-Y</strain>
    </source>
</reference>
<feature type="compositionally biased region" description="Low complexity" evidence="2">
    <location>
        <begin position="43"/>
        <end position="57"/>
    </location>
</feature>
<accession>A0A0U2MUY5</accession>
<feature type="domain" description="DUF4349" evidence="4">
    <location>
        <begin position="99"/>
        <end position="312"/>
    </location>
</feature>
<reference evidence="5 6" key="2">
    <citation type="journal article" date="2016" name="Genome Announc.">
        <title>Complete Genome Sequences of Two Interactive Moderate Thermophiles, Paenibacillus napthalenovorans 32O-Y and Paenibacillus sp. 32O-W.</title>
        <authorList>
            <person name="Butler R.R.III."/>
            <person name="Wang J."/>
            <person name="Stark B.C."/>
            <person name="Pombert J.F."/>
        </authorList>
    </citation>
    <scope>NUCLEOTIDE SEQUENCE [LARGE SCALE GENOMIC DNA]</scope>
    <source>
        <strain evidence="5 6">32O-Y</strain>
    </source>
</reference>
<feature type="transmembrane region" description="Helical" evidence="3">
    <location>
        <begin position="287"/>
        <end position="314"/>
    </location>
</feature>
<sequence length="342" mass="37449" precursor="true">MRSEKEWLGRTARTSWNRLWRGMALSAVLAALLAGCSASNDPAASSSSAASGHNQAADAKASPGAVADSQANTAGRASEGQEAGGPAAETALAAEPFSRKIIYTANLVMQVENYEEAESRVQEAVKQSGAYILQFNENTSSSEKYGIFTIKVPANGFQSLLDLLEKINPSMQKNMQGQDVTEEYVDLTARLKAKQVMEGRLVAFMEKAEKTDELVAFSNELGKVQEEIERIQGRMRYLEQNVAYSTIELRITQKIGSAEAIKAQERGPLMERAAAALNGTATMLGFLFQWVIVIVAGALPVLLLLALAIVPVYLMRRRRKARLEEIRARLSEHNQLQEPKNE</sequence>
<evidence type="ECO:0000259" key="4">
    <source>
        <dbReference type="Pfam" id="PF14257"/>
    </source>
</evidence>
<gene>
    <name evidence="5" type="ORF">IJ22_09770</name>
</gene>